<name>A0A382VFR3_9ZZZZ</name>
<feature type="domain" description="SPFH" evidence="1">
    <location>
        <begin position="18"/>
        <end position="224"/>
    </location>
</feature>
<evidence type="ECO:0000313" key="2">
    <source>
        <dbReference type="EMBL" id="SVD44885.1"/>
    </source>
</evidence>
<dbReference type="PANTHER" id="PTHR37826:SF2">
    <property type="entry name" value="ZINC-RIBBON DOMAIN-CONTAINING PROTEIN"/>
    <property type="match status" value="1"/>
</dbReference>
<dbReference type="Pfam" id="PF13421">
    <property type="entry name" value="Band_7_1"/>
    <property type="match status" value="1"/>
</dbReference>
<proteinExistence type="predicted"/>
<dbReference type="InterPro" id="IPR036013">
    <property type="entry name" value="Band_7/SPFH_dom_sf"/>
</dbReference>
<dbReference type="AlphaFoldDB" id="A0A382VFR3"/>
<gene>
    <name evidence="2" type="ORF">METZ01_LOCUS397739</name>
</gene>
<organism evidence="2">
    <name type="scientific">marine metagenome</name>
    <dbReference type="NCBI Taxonomy" id="408172"/>
    <lineage>
        <taxon>unclassified sequences</taxon>
        <taxon>metagenomes</taxon>
        <taxon>ecological metagenomes</taxon>
    </lineage>
</organism>
<feature type="non-terminal residue" evidence="2">
    <location>
        <position position="278"/>
    </location>
</feature>
<dbReference type="PANTHER" id="PTHR37826">
    <property type="entry name" value="FLOTILLIN BAND_7_5 DOMAIN PROTEIN"/>
    <property type="match status" value="1"/>
</dbReference>
<reference evidence="2" key="1">
    <citation type="submission" date="2018-05" db="EMBL/GenBank/DDBJ databases">
        <authorList>
            <person name="Lanie J.A."/>
            <person name="Ng W.-L."/>
            <person name="Kazmierczak K.M."/>
            <person name="Andrzejewski T.M."/>
            <person name="Davidsen T.M."/>
            <person name="Wayne K.J."/>
            <person name="Tettelin H."/>
            <person name="Glass J.I."/>
            <person name="Rusch D."/>
            <person name="Podicherti R."/>
            <person name="Tsui H.-C.T."/>
            <person name="Winkler M.E."/>
        </authorList>
    </citation>
    <scope>NUCLEOTIDE SEQUENCE</scope>
</reference>
<dbReference type="EMBL" id="UINC01151340">
    <property type="protein sequence ID" value="SVD44885.1"/>
    <property type="molecule type" value="Genomic_DNA"/>
</dbReference>
<accession>A0A382VFR3</accession>
<dbReference type="CDD" id="cd03408">
    <property type="entry name" value="SPFH_like_u1"/>
    <property type="match status" value="1"/>
</dbReference>
<protein>
    <recommendedName>
        <fullName evidence="1">SPFH domain-containing protein</fullName>
    </recommendedName>
</protein>
<evidence type="ECO:0000259" key="1">
    <source>
        <dbReference type="Pfam" id="PF13421"/>
    </source>
</evidence>
<sequence>MALIDRVKYDSPDDTSFVWKYPSEDLKIGSQVVVNQGQEVIFVKGGQVLDLLEPGTHTLSTGNIPLLNKLINLPFGGSTPFTAEVWYINKTVKRDLKWGTPAPIQIMDSTLGFPVSARSFGKWGTRIENSRSFVTQIVGSQLTADDSKVSDYFIGEIIQKLSNIIATAINVNKISILQITASLNELSTFASELMKKEFERFGLEVVNFNIESINIPEEEMEKIQNVFEKTLEAKELSKVQVGGAFSAIKTFEVLNAAADNPSDGSGIGAFLGAGVGIG</sequence>
<dbReference type="SUPFAM" id="SSF117892">
    <property type="entry name" value="Band 7/SPFH domain"/>
    <property type="match status" value="1"/>
</dbReference>
<dbReference type="InterPro" id="IPR033880">
    <property type="entry name" value="SPFH_YdjI"/>
</dbReference>